<organism evidence="1 2">
    <name type="scientific">Haemophilus haemolyticus</name>
    <dbReference type="NCBI Taxonomy" id="726"/>
    <lineage>
        <taxon>Bacteria</taxon>
        <taxon>Pseudomonadati</taxon>
        <taxon>Pseudomonadota</taxon>
        <taxon>Gammaproteobacteria</taxon>
        <taxon>Pasteurellales</taxon>
        <taxon>Pasteurellaceae</taxon>
        <taxon>Haemophilus</taxon>
    </lineage>
</organism>
<sequence>MYLNQTKTGLTALCLMMLNACSTQQEVIKSPILCPQTTECSAYSPQIRTNGELAEAYLQTQHHLDLCIIENSSLKKCMDEFNKKEQP</sequence>
<evidence type="ECO:0000313" key="1">
    <source>
        <dbReference type="EMBL" id="TPH00799.1"/>
    </source>
</evidence>
<evidence type="ECO:0000313" key="2">
    <source>
        <dbReference type="Proteomes" id="UP000317926"/>
    </source>
</evidence>
<dbReference type="Proteomes" id="UP000317926">
    <property type="component" value="Unassembled WGS sequence"/>
</dbReference>
<name>A0A502JTG3_HAEHA</name>
<dbReference type="InterPro" id="IPR047737">
    <property type="entry name" value="LysC"/>
</dbReference>
<accession>A0A502JTG3</accession>
<dbReference type="AlphaFoldDB" id="A0A502JTG3"/>
<dbReference type="Pfam" id="PF23793">
    <property type="entry name" value="LysC"/>
    <property type="match status" value="1"/>
</dbReference>
<comment type="caution">
    <text evidence="1">The sequence shown here is derived from an EMBL/GenBank/DDBJ whole genome shotgun (WGS) entry which is preliminary data.</text>
</comment>
<proteinExistence type="predicted"/>
<dbReference type="EMBL" id="SDPK01000011">
    <property type="protein sequence ID" value="TPH00799.1"/>
    <property type="molecule type" value="Genomic_DNA"/>
</dbReference>
<reference evidence="1 2" key="1">
    <citation type="submission" date="2019-01" db="EMBL/GenBank/DDBJ databases">
        <title>Comparative genomic analysis identifies haemin-independent Haemophilus haemolyticus: a formal re-classification of Haemophilus intermedius.</title>
        <authorList>
            <person name="Harris T.M."/>
            <person name="Price E.P."/>
            <person name="Sarovich D.S."/>
            <person name="Norskov-Lauritsen N."/>
            <person name="Beissbarth J."/>
            <person name="Chang A.B."/>
            <person name="Smith-Vaughan H.C."/>
        </authorList>
    </citation>
    <scope>NUCLEOTIDE SEQUENCE [LARGE SCALE GENOMIC DNA]</scope>
    <source>
        <strain evidence="1 2">PN24</strain>
    </source>
</reference>
<protein>
    <submittedName>
        <fullName evidence="1">Uncharacterized protein</fullName>
    </submittedName>
</protein>
<dbReference type="InterPro" id="IPR058979">
    <property type="entry name" value="LysC-like"/>
</dbReference>
<gene>
    <name evidence="1" type="ORF">EUX55_03025</name>
</gene>
<dbReference type="RefSeq" id="WP_140518915.1">
    <property type="nucleotide sequence ID" value="NZ_JACBKC010000011.1"/>
</dbReference>
<dbReference type="NCBIfam" id="NF038368">
    <property type="entry name" value="P2_Rz1"/>
    <property type="match status" value="1"/>
</dbReference>